<keyword evidence="8" id="KW-1015">Disulfide bond</keyword>
<dbReference type="InterPro" id="IPR000264">
    <property type="entry name" value="ALB/AFP/VDB"/>
</dbReference>
<keyword evidence="9" id="KW-0009">Actin-binding</keyword>
<name>A0AAY4CST1_9TELE</name>
<evidence type="ECO:0000256" key="10">
    <source>
        <dbReference type="ARBA" id="ARBA00029834"/>
    </source>
</evidence>
<dbReference type="PRINTS" id="PR00802">
    <property type="entry name" value="SERUMALBUMIN"/>
</dbReference>
<dbReference type="Pfam" id="PF00273">
    <property type="entry name" value="Serum_albumin"/>
    <property type="match status" value="2"/>
</dbReference>
<sequence length="416" mass="46591">MVGVDFTALYSQKFPNSSMTEVTCLMDETVRLAERCCTKDASDDCYDKGATEISERSCQTDSPFPKHPGIGECCAKEGQERKLCLALLSYADEELPSLLEPSNEEICIQYRQDAGGYSTRFVYEFARRHRSLPVGFVLNATNIQLQMVEKCCSPSTSKTCFFNERFQARQFNTLMRFTSSACHNHVTLRSYQMGLTGYIGSLLKTSFEKSQSLAKIFQEALSKCCLQPSPECIIQKVKFQNILCNETSPASISKDFQACCIKAPLETLFCMENLKRQPHQLPGGQQLSSAICEKGDAIERYLFMIGANQTSASVPVVSTVLEHIRTEVTGCCSGTDTNSCLMQKEDDVRTLTALLSKTDSYCAHYFRMDFPAFKTLVEALLDLSSTCCFQHSPALRCQKLVRSANRRAHTQTILYI</sequence>
<evidence type="ECO:0000256" key="3">
    <source>
        <dbReference type="ARBA" id="ARBA00020134"/>
    </source>
</evidence>
<gene>
    <name evidence="14" type="primary">GC</name>
</gene>
<feature type="domain" description="Albumin" evidence="13">
    <location>
        <begin position="1"/>
        <end position="170"/>
    </location>
</feature>
<dbReference type="SMART" id="SM00103">
    <property type="entry name" value="ALBUMIN"/>
    <property type="match status" value="1"/>
</dbReference>
<evidence type="ECO:0000256" key="2">
    <source>
        <dbReference type="ARBA" id="ARBA00004613"/>
    </source>
</evidence>
<evidence type="ECO:0000256" key="12">
    <source>
        <dbReference type="ARBA" id="ARBA00046813"/>
    </source>
</evidence>
<evidence type="ECO:0000256" key="4">
    <source>
        <dbReference type="ARBA" id="ARBA00022448"/>
    </source>
</evidence>
<evidence type="ECO:0000313" key="14">
    <source>
        <dbReference type="Ensembl" id="ENSDCDP00010036310.1"/>
    </source>
</evidence>
<keyword evidence="15" id="KW-1185">Reference proteome</keyword>
<organism evidence="14 15">
    <name type="scientific">Denticeps clupeoides</name>
    <name type="common">denticle herring</name>
    <dbReference type="NCBI Taxonomy" id="299321"/>
    <lineage>
        <taxon>Eukaryota</taxon>
        <taxon>Metazoa</taxon>
        <taxon>Chordata</taxon>
        <taxon>Craniata</taxon>
        <taxon>Vertebrata</taxon>
        <taxon>Euteleostomi</taxon>
        <taxon>Actinopterygii</taxon>
        <taxon>Neopterygii</taxon>
        <taxon>Teleostei</taxon>
        <taxon>Clupei</taxon>
        <taxon>Clupeiformes</taxon>
        <taxon>Denticipitoidei</taxon>
        <taxon>Denticipitidae</taxon>
        <taxon>Denticeps</taxon>
    </lineage>
</organism>
<keyword evidence="4" id="KW-0813">Transport</keyword>
<keyword evidence="6" id="KW-0677">Repeat</keyword>
<keyword evidence="5" id="KW-0964">Secreted</keyword>
<reference evidence="14 15" key="1">
    <citation type="submission" date="2020-06" db="EMBL/GenBank/DDBJ databases">
        <authorList>
            <consortium name="Wellcome Sanger Institute Data Sharing"/>
        </authorList>
    </citation>
    <scope>NUCLEOTIDE SEQUENCE [LARGE SCALE GENOMIC DNA]</scope>
</reference>
<dbReference type="GO" id="GO:0005499">
    <property type="term" value="F:vitamin D binding"/>
    <property type="evidence" value="ECO:0007669"/>
    <property type="project" value="UniProtKB-KW"/>
</dbReference>
<protein>
    <recommendedName>
        <fullName evidence="3">Vitamin D-binding protein</fullName>
    </recommendedName>
    <alternativeName>
        <fullName evidence="10">Gc-globulin</fullName>
    </alternativeName>
    <alternativeName>
        <fullName evidence="11">Group-specific component</fullName>
    </alternativeName>
</protein>
<reference evidence="14" key="3">
    <citation type="submission" date="2025-09" db="UniProtKB">
        <authorList>
            <consortium name="Ensembl"/>
        </authorList>
    </citation>
    <scope>IDENTIFICATION</scope>
</reference>
<comment type="subcellular location">
    <subcellularLocation>
        <location evidence="2">Secreted</location>
    </subcellularLocation>
</comment>
<reference evidence="14" key="2">
    <citation type="submission" date="2025-08" db="UniProtKB">
        <authorList>
            <consortium name="Ensembl"/>
        </authorList>
    </citation>
    <scope>IDENTIFICATION</scope>
</reference>
<evidence type="ECO:0000256" key="9">
    <source>
        <dbReference type="ARBA" id="ARBA00023203"/>
    </source>
</evidence>
<dbReference type="AlphaFoldDB" id="A0AAY4CST1"/>
<dbReference type="GO" id="GO:0005737">
    <property type="term" value="C:cytoplasm"/>
    <property type="evidence" value="ECO:0007669"/>
    <property type="project" value="TreeGrafter"/>
</dbReference>
<evidence type="ECO:0000256" key="1">
    <source>
        <dbReference type="ARBA" id="ARBA00002354"/>
    </source>
</evidence>
<evidence type="ECO:0000256" key="5">
    <source>
        <dbReference type="ARBA" id="ARBA00022525"/>
    </source>
</evidence>
<dbReference type="Ensembl" id="ENSDCDT00010045706.1">
    <property type="protein sequence ID" value="ENSDCDP00010036310.1"/>
    <property type="gene ID" value="ENSDCDG00010023774.1"/>
</dbReference>
<evidence type="ECO:0000259" key="13">
    <source>
        <dbReference type="PROSITE" id="PS51438"/>
    </source>
</evidence>
<evidence type="ECO:0000256" key="6">
    <source>
        <dbReference type="ARBA" id="ARBA00022737"/>
    </source>
</evidence>
<proteinExistence type="predicted"/>
<dbReference type="PRINTS" id="PR00804">
    <property type="entry name" value="VITAMNDBNDNG"/>
</dbReference>
<evidence type="ECO:0000256" key="7">
    <source>
        <dbReference type="ARBA" id="ARBA00022897"/>
    </source>
</evidence>
<dbReference type="GO" id="GO:0072562">
    <property type="term" value="C:blood microparticle"/>
    <property type="evidence" value="ECO:0007669"/>
    <property type="project" value="TreeGrafter"/>
</dbReference>
<comment type="function">
    <text evidence="1">Involved in vitamin D transport and storage, scavenging of extracellular G-actin, enhancement of the chemotactic activity of C5 alpha for neutrophils in inflammation and macrophage activation.</text>
</comment>
<dbReference type="InterPro" id="IPR020858">
    <property type="entry name" value="Serum_albumin-like"/>
</dbReference>
<dbReference type="PANTHER" id="PTHR11385">
    <property type="entry name" value="SERUM ALBUMIN-RELATED"/>
    <property type="match status" value="1"/>
</dbReference>
<dbReference type="Gene3D" id="1.10.246.10">
    <property type="match status" value="4"/>
</dbReference>
<comment type="subunit">
    <text evidence="12">Associates with membrane-bound immunoglobulin on the surface of B-lymphocytes and with IgG Fc receptor on the membranes of T-lymphocytes. Interacts with LRP2; the interaction is required for renal uptake of GC in complex with 25-hydroxyvitamin D3.</text>
</comment>
<dbReference type="PROSITE" id="PS51438">
    <property type="entry name" value="ALBUMIN_2"/>
    <property type="match status" value="2"/>
</dbReference>
<dbReference type="GO" id="GO:0003779">
    <property type="term" value="F:actin binding"/>
    <property type="evidence" value="ECO:0007669"/>
    <property type="project" value="UniProtKB-KW"/>
</dbReference>
<evidence type="ECO:0000256" key="8">
    <source>
        <dbReference type="ARBA" id="ARBA00023157"/>
    </source>
</evidence>
<dbReference type="GeneTree" id="ENSGT00390000000113"/>
<evidence type="ECO:0000313" key="15">
    <source>
        <dbReference type="Proteomes" id="UP000694580"/>
    </source>
</evidence>
<dbReference type="InterPro" id="IPR000213">
    <property type="entry name" value="VitD-bd"/>
</dbReference>
<evidence type="ECO:0000256" key="11">
    <source>
        <dbReference type="ARBA" id="ARBA00032443"/>
    </source>
</evidence>
<dbReference type="Proteomes" id="UP000694580">
    <property type="component" value="Chromosome 11"/>
</dbReference>
<dbReference type="GO" id="GO:0090482">
    <property type="term" value="F:vitamin transmembrane transporter activity"/>
    <property type="evidence" value="ECO:0007669"/>
    <property type="project" value="InterPro"/>
</dbReference>
<dbReference type="InterPro" id="IPR014760">
    <property type="entry name" value="Serum_albumin_N"/>
</dbReference>
<accession>A0AAY4CST1</accession>
<dbReference type="SUPFAM" id="SSF48552">
    <property type="entry name" value="Serum albumin-like"/>
    <property type="match status" value="2"/>
</dbReference>
<dbReference type="PANTHER" id="PTHR11385:SF11">
    <property type="entry name" value="VITAMIN D-BINDING PROTEIN"/>
    <property type="match status" value="1"/>
</dbReference>
<keyword evidence="7" id="KW-0848">Vitamin D</keyword>
<feature type="domain" description="Albumin" evidence="13">
    <location>
        <begin position="171"/>
        <end position="350"/>
    </location>
</feature>